<dbReference type="InterPro" id="IPR048366">
    <property type="entry name" value="TNP-like_GBD"/>
</dbReference>
<evidence type="ECO:0000313" key="4">
    <source>
        <dbReference type="EMBL" id="KAJ3656056.1"/>
    </source>
</evidence>
<proteinExistence type="predicted"/>
<dbReference type="Pfam" id="PF21787">
    <property type="entry name" value="TNP-like_RNaseH_N"/>
    <property type="match status" value="1"/>
</dbReference>
<dbReference type="PANTHER" id="PTHR48455">
    <property type="entry name" value="TRANSPOSABLE ELEMENT P TRANSPOSASE-LIKE PROTEIN"/>
    <property type="match status" value="1"/>
</dbReference>
<dbReference type="InterPro" id="IPR048365">
    <property type="entry name" value="TNP-like_RNaseH_N"/>
</dbReference>
<keyword evidence="5" id="KW-1185">Reference proteome</keyword>
<feature type="domain" description="Transposable element P transposase-like RNase H" evidence="1">
    <location>
        <begin position="1"/>
        <end position="100"/>
    </location>
</feature>
<comment type="caution">
    <text evidence="4">The sequence shown here is derived from an EMBL/GenBank/DDBJ whole genome shotgun (WGS) entry which is preliminary data.</text>
</comment>
<evidence type="ECO:0000259" key="3">
    <source>
        <dbReference type="Pfam" id="PF21789"/>
    </source>
</evidence>
<dbReference type="InterPro" id="IPR048367">
    <property type="entry name" value="TNP-like_RNaseH_C"/>
</dbReference>
<reference evidence="4" key="1">
    <citation type="journal article" date="2023" name="G3 (Bethesda)">
        <title>Whole genome assemblies of Zophobas morio and Tenebrio molitor.</title>
        <authorList>
            <person name="Kaur S."/>
            <person name="Stinson S.A."/>
            <person name="diCenzo G.C."/>
        </authorList>
    </citation>
    <scope>NUCLEOTIDE SEQUENCE</scope>
    <source>
        <strain evidence="4">QUZm001</strain>
    </source>
</reference>
<gene>
    <name evidence="4" type="ORF">Zmor_015159</name>
</gene>
<dbReference type="AlphaFoldDB" id="A0AA38IIX6"/>
<evidence type="ECO:0000259" key="1">
    <source>
        <dbReference type="Pfam" id="PF21787"/>
    </source>
</evidence>
<accession>A0AA38IIX6</accession>
<feature type="domain" description="Transposable element P transposase-like RNase H C-terminal" evidence="3">
    <location>
        <begin position="309"/>
        <end position="341"/>
    </location>
</feature>
<dbReference type="PANTHER" id="PTHR48455:SF1">
    <property type="entry name" value="TRANSPOSABLE ELEMENT P TRANSPOSASE-LIKE PROTEIN"/>
    <property type="match status" value="1"/>
</dbReference>
<protein>
    <recommendedName>
        <fullName evidence="6">THAP domain-containing protein 9</fullName>
    </recommendedName>
</protein>
<dbReference type="Pfam" id="PF21788">
    <property type="entry name" value="TNP-like_GBD"/>
    <property type="match status" value="1"/>
</dbReference>
<dbReference type="EMBL" id="JALNTZ010000004">
    <property type="protein sequence ID" value="KAJ3656056.1"/>
    <property type="molecule type" value="Genomic_DNA"/>
</dbReference>
<sequence length="554" mass="64030">MSIKANLFYDIAADEIVGLQQLNENKQYLPANNVFTIMARGIFHNWKQPIGYVFVKSSCDAANVKKLIFQTIRELYNINLKVRAVITDVGSNFVNFTNILKVSENNPYFFVDQYKIFYIFDICHLLKALRNNFLKYRFKDKNGNIIHHKYVIEFYERDKKRNYRLAPKLTDAHVRPQAFQKMKVKLASQLFSRHVANGMATEIEVKSLPEEATSTMIFIHNMNNLFDLLNSSKKTSFEKEIFKNMFRGEDYQLNLLNKMLIFFKTVQVLNSVNREVTNTIKSLHCWRITIKSTILLQKELNKSICTRRLNQDCLENFFGAVRQQGGNCFNPTPVQFKRAFKKLFSMQFLQHSEGANSCNDFASMLVAIESKERNQCQIINSILSRTTSAHKSVEVDTTDYRHLDMGEQNSLSYVCGYLIKKCLVKHTCDTCSNFAVACNVLTDDKLLCHFNAFDDDAPFGNLKMPHEAFIFYIATLEKQFASLFSINSILPSCGQNIKAALAAVPIPHPCEQFPHDYLLSLFVRMRIFYSIKLINKQLLSAPKRNRKLAILTHL</sequence>
<dbReference type="Proteomes" id="UP001168821">
    <property type="component" value="Unassembled WGS sequence"/>
</dbReference>
<evidence type="ECO:0000259" key="2">
    <source>
        <dbReference type="Pfam" id="PF21788"/>
    </source>
</evidence>
<name>A0AA38IIX6_9CUCU</name>
<dbReference type="Pfam" id="PF21789">
    <property type="entry name" value="TNP-like_RNaseH_C"/>
    <property type="match status" value="1"/>
</dbReference>
<evidence type="ECO:0000313" key="5">
    <source>
        <dbReference type="Proteomes" id="UP001168821"/>
    </source>
</evidence>
<organism evidence="4 5">
    <name type="scientific">Zophobas morio</name>
    <dbReference type="NCBI Taxonomy" id="2755281"/>
    <lineage>
        <taxon>Eukaryota</taxon>
        <taxon>Metazoa</taxon>
        <taxon>Ecdysozoa</taxon>
        <taxon>Arthropoda</taxon>
        <taxon>Hexapoda</taxon>
        <taxon>Insecta</taxon>
        <taxon>Pterygota</taxon>
        <taxon>Neoptera</taxon>
        <taxon>Endopterygota</taxon>
        <taxon>Coleoptera</taxon>
        <taxon>Polyphaga</taxon>
        <taxon>Cucujiformia</taxon>
        <taxon>Tenebrionidae</taxon>
        <taxon>Zophobas</taxon>
    </lineage>
</organism>
<evidence type="ECO:0008006" key="6">
    <source>
        <dbReference type="Google" id="ProtNLM"/>
    </source>
</evidence>
<feature type="domain" description="Transposable element P transposase-like GTP-binding insertion" evidence="2">
    <location>
        <begin position="123"/>
        <end position="236"/>
    </location>
</feature>